<sequence length="182" mass="17623">MKFSAAAVLAAAVGASAHYGSNATVVTEVVTAYTTYCPGPTHITHGDKVYTVTEATTLTITDCPCTITRPVITTSAVVCHNKENCGGNYNSSAPGPYNTPVVPTATVVAPGSNPGYSNPGYPAVKPAGSVPAAPAAPAGTGAPPAGSQPGSPSTVPTAGAGKVTILSGAALAAVVGAAAFLL</sequence>
<comment type="caution">
    <text evidence="3">The sequence shown here is derived from an EMBL/GenBank/DDBJ whole genome shotgun (WGS) entry which is preliminary data.</text>
</comment>
<evidence type="ECO:0000313" key="4">
    <source>
        <dbReference type="Proteomes" id="UP000557566"/>
    </source>
</evidence>
<dbReference type="PANTHER" id="PTHR35523">
    <property type="entry name" value="CELL WALL PROTEIN SED1"/>
    <property type="match status" value="1"/>
</dbReference>
<dbReference type="OrthoDB" id="4094614at2759"/>
<feature type="chain" id="PRO_5034447181" description="Mmc protein" evidence="2">
    <location>
        <begin position="18"/>
        <end position="182"/>
    </location>
</feature>
<proteinExistence type="predicted"/>
<dbReference type="EMBL" id="JAAVMX010000002">
    <property type="protein sequence ID" value="KAF4511932.1"/>
    <property type="molecule type" value="Genomic_DNA"/>
</dbReference>
<dbReference type="AlphaFoldDB" id="A0A8H4PWT2"/>
<dbReference type="GO" id="GO:0031505">
    <property type="term" value="P:fungal-type cell wall organization"/>
    <property type="evidence" value="ECO:0007669"/>
    <property type="project" value="InterPro"/>
</dbReference>
<keyword evidence="2" id="KW-0732">Signal</keyword>
<evidence type="ECO:0000313" key="3">
    <source>
        <dbReference type="EMBL" id="KAF4511932.1"/>
    </source>
</evidence>
<protein>
    <recommendedName>
        <fullName evidence="5">Mmc protein</fullName>
    </recommendedName>
</protein>
<evidence type="ECO:0008006" key="5">
    <source>
        <dbReference type="Google" id="ProtNLM"/>
    </source>
</evidence>
<keyword evidence="4" id="KW-1185">Reference proteome</keyword>
<dbReference type="PANTHER" id="PTHR35523:SF1">
    <property type="entry name" value="CELL WALL PROTEIN SED1"/>
    <property type="match status" value="1"/>
</dbReference>
<dbReference type="GO" id="GO:0009277">
    <property type="term" value="C:fungal-type cell wall"/>
    <property type="evidence" value="ECO:0007669"/>
    <property type="project" value="TreeGrafter"/>
</dbReference>
<reference evidence="3 4" key="1">
    <citation type="journal article" date="2020" name="Genome Biol. Evol.">
        <title>A new high-quality draft genome assembly of the Chinese cordyceps Ophiocordyceps sinensis.</title>
        <authorList>
            <person name="Shu R."/>
            <person name="Zhang J."/>
            <person name="Meng Q."/>
            <person name="Zhang H."/>
            <person name="Zhou G."/>
            <person name="Li M."/>
            <person name="Wu P."/>
            <person name="Zhao Y."/>
            <person name="Chen C."/>
            <person name="Qin Q."/>
        </authorList>
    </citation>
    <scope>NUCLEOTIDE SEQUENCE [LARGE SCALE GENOMIC DNA]</scope>
    <source>
        <strain evidence="3 4">IOZ07</strain>
    </source>
</reference>
<feature type="signal peptide" evidence="2">
    <location>
        <begin position="1"/>
        <end position="17"/>
    </location>
</feature>
<dbReference type="GO" id="GO:0005199">
    <property type="term" value="F:structural constituent of cell wall"/>
    <property type="evidence" value="ECO:0007669"/>
    <property type="project" value="InterPro"/>
</dbReference>
<organism evidence="3 4">
    <name type="scientific">Ophiocordyceps sinensis</name>
    <dbReference type="NCBI Taxonomy" id="72228"/>
    <lineage>
        <taxon>Eukaryota</taxon>
        <taxon>Fungi</taxon>
        <taxon>Dikarya</taxon>
        <taxon>Ascomycota</taxon>
        <taxon>Pezizomycotina</taxon>
        <taxon>Sordariomycetes</taxon>
        <taxon>Hypocreomycetidae</taxon>
        <taxon>Hypocreales</taxon>
        <taxon>Ophiocordycipitaceae</taxon>
        <taxon>Ophiocordyceps</taxon>
    </lineage>
</organism>
<dbReference type="InterPro" id="IPR038843">
    <property type="entry name" value="Sed1/Spi1"/>
</dbReference>
<dbReference type="Proteomes" id="UP000557566">
    <property type="component" value="Unassembled WGS sequence"/>
</dbReference>
<feature type="compositionally biased region" description="Low complexity" evidence="1">
    <location>
        <begin position="129"/>
        <end position="153"/>
    </location>
</feature>
<gene>
    <name evidence="3" type="ORF">G6O67_001129</name>
</gene>
<evidence type="ECO:0000256" key="1">
    <source>
        <dbReference type="SAM" id="MobiDB-lite"/>
    </source>
</evidence>
<name>A0A8H4PWT2_9HYPO</name>
<accession>A0A8H4PWT2</accession>
<evidence type="ECO:0000256" key="2">
    <source>
        <dbReference type="SAM" id="SignalP"/>
    </source>
</evidence>
<feature type="region of interest" description="Disordered" evidence="1">
    <location>
        <begin position="129"/>
        <end position="156"/>
    </location>
</feature>